<keyword evidence="2" id="KW-1185">Reference proteome</keyword>
<gene>
    <name evidence="1" type="ORF">Esi_0217_0022</name>
</gene>
<reference evidence="1 2" key="1">
    <citation type="journal article" date="2010" name="Nature">
        <title>The Ectocarpus genome and the independent evolution of multicellularity in brown algae.</title>
        <authorList>
            <person name="Cock J.M."/>
            <person name="Sterck L."/>
            <person name="Rouze P."/>
            <person name="Scornet D."/>
            <person name="Allen A.E."/>
            <person name="Amoutzias G."/>
            <person name="Anthouard V."/>
            <person name="Artiguenave F."/>
            <person name="Aury J.M."/>
            <person name="Badger J.H."/>
            <person name="Beszteri B."/>
            <person name="Billiau K."/>
            <person name="Bonnet E."/>
            <person name="Bothwell J.H."/>
            <person name="Bowler C."/>
            <person name="Boyen C."/>
            <person name="Brownlee C."/>
            <person name="Carrano C.J."/>
            <person name="Charrier B."/>
            <person name="Cho G.Y."/>
            <person name="Coelho S.M."/>
            <person name="Collen J."/>
            <person name="Corre E."/>
            <person name="Da Silva C."/>
            <person name="Delage L."/>
            <person name="Delaroque N."/>
            <person name="Dittami S.M."/>
            <person name="Doulbeau S."/>
            <person name="Elias M."/>
            <person name="Farnham G."/>
            <person name="Gachon C.M."/>
            <person name="Gschloessl B."/>
            <person name="Heesch S."/>
            <person name="Jabbari K."/>
            <person name="Jubin C."/>
            <person name="Kawai H."/>
            <person name="Kimura K."/>
            <person name="Kloareg B."/>
            <person name="Kupper F.C."/>
            <person name="Lang D."/>
            <person name="Le Bail A."/>
            <person name="Leblanc C."/>
            <person name="Lerouge P."/>
            <person name="Lohr M."/>
            <person name="Lopez P.J."/>
            <person name="Martens C."/>
            <person name="Maumus F."/>
            <person name="Michel G."/>
            <person name="Miranda-Saavedra D."/>
            <person name="Morales J."/>
            <person name="Moreau H."/>
            <person name="Motomura T."/>
            <person name="Nagasato C."/>
            <person name="Napoli C.A."/>
            <person name="Nelson D.R."/>
            <person name="Nyvall-Collen P."/>
            <person name="Peters A.F."/>
            <person name="Pommier C."/>
            <person name="Potin P."/>
            <person name="Poulain J."/>
            <person name="Quesneville H."/>
            <person name="Read B."/>
            <person name="Rensing S.A."/>
            <person name="Ritter A."/>
            <person name="Rousvoal S."/>
            <person name="Samanta M."/>
            <person name="Samson G."/>
            <person name="Schroeder D.C."/>
            <person name="Segurens B."/>
            <person name="Strittmatter M."/>
            <person name="Tonon T."/>
            <person name="Tregear J.W."/>
            <person name="Valentin K."/>
            <person name="von Dassow P."/>
            <person name="Yamagishi T."/>
            <person name="Van de Peer Y."/>
            <person name="Wincker P."/>
        </authorList>
    </citation>
    <scope>NUCLEOTIDE SEQUENCE [LARGE SCALE GENOMIC DNA]</scope>
    <source>
        <strain evidence="2">Ec32 / CCAP1310/4</strain>
    </source>
</reference>
<proteinExistence type="predicted"/>
<dbReference type="InParanoid" id="D7FRQ3"/>
<sequence length="119" mass="13363">MSRFLNPIGAASAAMRTPARRRVVQKVLDHASTAVCEREFMMLMNALPEDVEDTKAPAKMETLRTAQKSLQVATQKAAAHRGQDYVTFRMKQLSGVAATKKRRRRNGIGRGRFNLARVY</sequence>
<accession>D7FRQ3</accession>
<protein>
    <submittedName>
        <fullName evidence="1">Uncharacterized protein</fullName>
    </submittedName>
</protein>
<name>D7FRQ3_ECTSI</name>
<dbReference type="EMBL" id="FN649760">
    <property type="protein sequence ID" value="CBJ30844.1"/>
    <property type="molecule type" value="Genomic_DNA"/>
</dbReference>
<organism evidence="1 2">
    <name type="scientific">Ectocarpus siliculosus</name>
    <name type="common">Brown alga</name>
    <name type="synonym">Conferva siliculosa</name>
    <dbReference type="NCBI Taxonomy" id="2880"/>
    <lineage>
        <taxon>Eukaryota</taxon>
        <taxon>Sar</taxon>
        <taxon>Stramenopiles</taxon>
        <taxon>Ochrophyta</taxon>
        <taxon>PX clade</taxon>
        <taxon>Phaeophyceae</taxon>
        <taxon>Ectocarpales</taxon>
        <taxon>Ectocarpaceae</taxon>
        <taxon>Ectocarpus</taxon>
    </lineage>
</organism>
<evidence type="ECO:0000313" key="1">
    <source>
        <dbReference type="EMBL" id="CBJ30844.1"/>
    </source>
</evidence>
<dbReference type="AlphaFoldDB" id="D7FRQ3"/>
<dbReference type="Proteomes" id="UP000002630">
    <property type="component" value="Unassembled WGS sequence"/>
</dbReference>
<evidence type="ECO:0000313" key="2">
    <source>
        <dbReference type="Proteomes" id="UP000002630"/>
    </source>
</evidence>